<evidence type="ECO:0000313" key="1">
    <source>
        <dbReference type="EMBL" id="GJT30320.1"/>
    </source>
</evidence>
<comment type="caution">
    <text evidence="1">The sequence shown here is derived from an EMBL/GenBank/DDBJ whole genome shotgun (WGS) entry which is preliminary data.</text>
</comment>
<dbReference type="Proteomes" id="UP001151760">
    <property type="component" value="Unassembled WGS sequence"/>
</dbReference>
<organism evidence="1 2">
    <name type="scientific">Tanacetum coccineum</name>
    <dbReference type="NCBI Taxonomy" id="301880"/>
    <lineage>
        <taxon>Eukaryota</taxon>
        <taxon>Viridiplantae</taxon>
        <taxon>Streptophyta</taxon>
        <taxon>Embryophyta</taxon>
        <taxon>Tracheophyta</taxon>
        <taxon>Spermatophyta</taxon>
        <taxon>Magnoliopsida</taxon>
        <taxon>eudicotyledons</taxon>
        <taxon>Gunneridae</taxon>
        <taxon>Pentapetalae</taxon>
        <taxon>asterids</taxon>
        <taxon>campanulids</taxon>
        <taxon>Asterales</taxon>
        <taxon>Asteraceae</taxon>
        <taxon>Asteroideae</taxon>
        <taxon>Anthemideae</taxon>
        <taxon>Anthemidinae</taxon>
        <taxon>Tanacetum</taxon>
    </lineage>
</organism>
<evidence type="ECO:0000313" key="2">
    <source>
        <dbReference type="Proteomes" id="UP001151760"/>
    </source>
</evidence>
<reference evidence="1" key="2">
    <citation type="submission" date="2022-01" db="EMBL/GenBank/DDBJ databases">
        <authorList>
            <person name="Yamashiro T."/>
            <person name="Shiraishi A."/>
            <person name="Satake H."/>
            <person name="Nakayama K."/>
        </authorList>
    </citation>
    <scope>NUCLEOTIDE SEQUENCE</scope>
</reference>
<gene>
    <name evidence="1" type="ORF">Tco_0910595</name>
</gene>
<proteinExistence type="predicted"/>
<sequence>MFLKRNSRSLSHQPVQAKFMMHIKANDGPHEGEKWAKSQETSKGYYIDKVVSLGNRDVFCEKVMDDDFGESGTGHLLLSFGTGLSAINLELEIFPYTSV</sequence>
<protein>
    <submittedName>
        <fullName evidence="1">Uncharacterized protein</fullName>
    </submittedName>
</protein>
<accession>A0ABQ5CTE5</accession>
<keyword evidence="2" id="KW-1185">Reference proteome</keyword>
<dbReference type="EMBL" id="BQNB010014615">
    <property type="protein sequence ID" value="GJT30320.1"/>
    <property type="molecule type" value="Genomic_DNA"/>
</dbReference>
<name>A0ABQ5CTE5_9ASTR</name>
<reference evidence="1" key="1">
    <citation type="journal article" date="2022" name="Int. J. Mol. Sci.">
        <title>Draft Genome of Tanacetum Coccineum: Genomic Comparison of Closely Related Tanacetum-Family Plants.</title>
        <authorList>
            <person name="Yamashiro T."/>
            <person name="Shiraishi A."/>
            <person name="Nakayama K."/>
            <person name="Satake H."/>
        </authorList>
    </citation>
    <scope>NUCLEOTIDE SEQUENCE</scope>
</reference>